<sequence>MKTQHHHQLKIKPLFSCAFFRNCTQTVHSPTAAHAPPLALSLPEPPLRPPSASPPLTPQPPPPPPILSGHNPQNPDSDSSSSSNSHSFTQWRFPPTFHRPPPMESHPPPTVPPRLPPPPRKHPEIPAPNLEELFHAAEIQFTTGSESERFAALHMLEHSLVPNPPADSEDRGGGDGRDAVVPAVVIDGVVGYMKQRKGAKSATKVLLALCLAEKNRHVAVERGAVGRVVESLADLEGAPAERALAALELMCTVAEGAAEVKSHALAVPMLVAVMGNMEGRGREYAISVLAVIFGGAGDQVGAAPPEEVARAVVLAMQGDCSARGKRKGAQLLKTLQENGRLDSTLA</sequence>
<reference evidence="3" key="1">
    <citation type="submission" date="2023-05" db="EMBL/GenBank/DDBJ databases">
        <title>Nepenthes gracilis genome sequencing.</title>
        <authorList>
            <person name="Fukushima K."/>
        </authorList>
    </citation>
    <scope>NUCLEOTIDE SEQUENCE</scope>
    <source>
        <strain evidence="3">SING2019-196</strain>
    </source>
</reference>
<gene>
    <name evidence="3" type="ORF">Nepgr_000910</name>
</gene>
<dbReference type="InterPro" id="IPR011989">
    <property type="entry name" value="ARM-like"/>
</dbReference>
<dbReference type="Proteomes" id="UP001279734">
    <property type="component" value="Unassembled WGS sequence"/>
</dbReference>
<feature type="compositionally biased region" description="Pro residues" evidence="1">
    <location>
        <begin position="97"/>
        <end position="118"/>
    </location>
</feature>
<evidence type="ECO:0000313" key="4">
    <source>
        <dbReference type="Proteomes" id="UP001279734"/>
    </source>
</evidence>
<feature type="domain" description="U-box" evidence="2">
    <location>
        <begin position="194"/>
        <end position="343"/>
    </location>
</feature>
<keyword evidence="4" id="KW-1185">Reference proteome</keyword>
<feature type="compositionally biased region" description="Pro residues" evidence="1">
    <location>
        <begin position="43"/>
        <end position="66"/>
    </location>
</feature>
<dbReference type="SUPFAM" id="SSF48371">
    <property type="entry name" value="ARM repeat"/>
    <property type="match status" value="1"/>
</dbReference>
<feature type="compositionally biased region" description="Low complexity" evidence="1">
    <location>
        <begin position="67"/>
        <end position="87"/>
    </location>
</feature>
<proteinExistence type="predicted"/>
<dbReference type="Pfam" id="PF25598">
    <property type="entry name" value="ARM_PUB"/>
    <property type="match status" value="1"/>
</dbReference>
<dbReference type="PANTHER" id="PTHR47873:SF1">
    <property type="entry name" value="ARM REPEAT SUPERFAMILY PROTEIN"/>
    <property type="match status" value="1"/>
</dbReference>
<evidence type="ECO:0000313" key="3">
    <source>
        <dbReference type="EMBL" id="GMG99070.1"/>
    </source>
</evidence>
<dbReference type="EMBL" id="BSYO01000001">
    <property type="protein sequence ID" value="GMG99070.1"/>
    <property type="molecule type" value="Genomic_DNA"/>
</dbReference>
<dbReference type="AlphaFoldDB" id="A0AAD3P416"/>
<dbReference type="Gene3D" id="1.25.10.10">
    <property type="entry name" value="Leucine-rich Repeat Variant"/>
    <property type="match status" value="1"/>
</dbReference>
<feature type="region of interest" description="Disordered" evidence="1">
    <location>
        <begin position="34"/>
        <end position="126"/>
    </location>
</feature>
<dbReference type="InterPro" id="IPR058678">
    <property type="entry name" value="ARM_PUB"/>
</dbReference>
<evidence type="ECO:0000256" key="1">
    <source>
        <dbReference type="SAM" id="MobiDB-lite"/>
    </source>
</evidence>
<name>A0AAD3P416_NEPGR</name>
<comment type="caution">
    <text evidence="3">The sequence shown here is derived from an EMBL/GenBank/DDBJ whole genome shotgun (WGS) entry which is preliminary data.</text>
</comment>
<organism evidence="3 4">
    <name type="scientific">Nepenthes gracilis</name>
    <name type="common">Slender pitcher plant</name>
    <dbReference type="NCBI Taxonomy" id="150966"/>
    <lineage>
        <taxon>Eukaryota</taxon>
        <taxon>Viridiplantae</taxon>
        <taxon>Streptophyta</taxon>
        <taxon>Embryophyta</taxon>
        <taxon>Tracheophyta</taxon>
        <taxon>Spermatophyta</taxon>
        <taxon>Magnoliopsida</taxon>
        <taxon>eudicotyledons</taxon>
        <taxon>Gunneridae</taxon>
        <taxon>Pentapetalae</taxon>
        <taxon>Caryophyllales</taxon>
        <taxon>Nepenthaceae</taxon>
        <taxon>Nepenthes</taxon>
    </lineage>
</organism>
<dbReference type="PANTHER" id="PTHR47873">
    <property type="entry name" value="ARM REPEAT SUPERFAMILY PROTEIN"/>
    <property type="match status" value="1"/>
</dbReference>
<protein>
    <recommendedName>
        <fullName evidence="2">U-box domain-containing protein</fullName>
    </recommendedName>
</protein>
<evidence type="ECO:0000259" key="2">
    <source>
        <dbReference type="Pfam" id="PF25598"/>
    </source>
</evidence>
<accession>A0AAD3P416</accession>
<dbReference type="InterPro" id="IPR016024">
    <property type="entry name" value="ARM-type_fold"/>
</dbReference>